<dbReference type="InterPro" id="IPR029052">
    <property type="entry name" value="Metallo-depent_PP-like"/>
</dbReference>
<dbReference type="InterPro" id="IPR006179">
    <property type="entry name" value="5_nucleotidase/apyrase"/>
</dbReference>
<dbReference type="GO" id="GO:0000166">
    <property type="term" value="F:nucleotide binding"/>
    <property type="evidence" value="ECO:0007669"/>
    <property type="project" value="InterPro"/>
</dbReference>
<feature type="signal peptide" evidence="2">
    <location>
        <begin position="1"/>
        <end position="28"/>
    </location>
</feature>
<dbReference type="Pfam" id="PF16403">
    <property type="entry name" value="Bact_surface_Ig-like"/>
    <property type="match status" value="1"/>
</dbReference>
<dbReference type="CDD" id="cd04486">
    <property type="entry name" value="YhcR_OBF_like"/>
    <property type="match status" value="1"/>
</dbReference>
<dbReference type="Pfam" id="PF00395">
    <property type="entry name" value="SLH"/>
    <property type="match status" value="2"/>
</dbReference>
<dbReference type="Gene3D" id="3.60.10.10">
    <property type="entry name" value="Endonuclease/exonuclease/phosphatase"/>
    <property type="match status" value="1"/>
</dbReference>
<dbReference type="PANTHER" id="PTHR42834:SF1">
    <property type="entry name" value="ENDONUCLEASE_EXONUCLEASE_PHOSPHATASE FAMILY PROTEIN (AFU_ORTHOLOGUE AFUA_3G09210)"/>
    <property type="match status" value="1"/>
</dbReference>
<dbReference type="PROSITE" id="PS51272">
    <property type="entry name" value="SLH"/>
    <property type="match status" value="2"/>
</dbReference>
<dbReference type="KEGG" id="bse:Bsel_0991"/>
<gene>
    <name evidence="4" type="ordered locus">Bsel_0991</name>
</gene>
<accession>D6Y0C1</accession>
<dbReference type="Gene3D" id="2.60.40.10">
    <property type="entry name" value="Immunoglobulins"/>
    <property type="match status" value="1"/>
</dbReference>
<dbReference type="InterPro" id="IPR059177">
    <property type="entry name" value="GH29D-like_dom"/>
</dbReference>
<dbReference type="GO" id="GO:0046872">
    <property type="term" value="F:metal ion binding"/>
    <property type="evidence" value="ECO:0007669"/>
    <property type="project" value="InterPro"/>
</dbReference>
<evidence type="ECO:0000259" key="3">
    <source>
        <dbReference type="PROSITE" id="PS51272"/>
    </source>
</evidence>
<dbReference type="GO" id="GO:0009166">
    <property type="term" value="P:nucleotide catabolic process"/>
    <property type="evidence" value="ECO:0007669"/>
    <property type="project" value="InterPro"/>
</dbReference>
<evidence type="ECO:0000313" key="4">
    <source>
        <dbReference type="EMBL" id="ADH98512.1"/>
    </source>
</evidence>
<dbReference type="eggNOG" id="COG4085">
    <property type="taxonomic scope" value="Bacteria"/>
</dbReference>
<dbReference type="SUPFAM" id="SSF56300">
    <property type="entry name" value="Metallo-dependent phosphatases"/>
    <property type="match status" value="1"/>
</dbReference>
<feature type="domain" description="SLH" evidence="3">
    <location>
        <begin position="29"/>
        <end position="92"/>
    </location>
</feature>
<evidence type="ECO:0000256" key="1">
    <source>
        <dbReference type="ARBA" id="ARBA00022729"/>
    </source>
</evidence>
<dbReference type="eggNOG" id="COG0737">
    <property type="taxonomic scope" value="Bacteria"/>
</dbReference>
<dbReference type="InterPro" id="IPR006146">
    <property type="entry name" value="5'-Nucleotdase_CS"/>
</dbReference>
<dbReference type="HOGENOM" id="CLU_234048_0_0_9"/>
<dbReference type="RefSeq" id="WP_013171937.1">
    <property type="nucleotide sequence ID" value="NC_014219.1"/>
</dbReference>
<dbReference type="eggNOG" id="COG2374">
    <property type="taxonomic scope" value="Bacteria"/>
</dbReference>
<name>D6Y0C1_BACIE</name>
<dbReference type="Pfam" id="PF19886">
    <property type="entry name" value="DUF6359"/>
    <property type="match status" value="1"/>
</dbReference>
<dbReference type="InterPro" id="IPR036691">
    <property type="entry name" value="Endo/exonu/phosph_ase_sf"/>
</dbReference>
<dbReference type="Proteomes" id="UP000000271">
    <property type="component" value="Chromosome"/>
</dbReference>
<feature type="domain" description="SLH" evidence="3">
    <location>
        <begin position="93"/>
        <end position="156"/>
    </location>
</feature>
<dbReference type="PRINTS" id="PR01607">
    <property type="entry name" value="APYRASEFAMLY"/>
</dbReference>
<proteinExistence type="predicted"/>
<dbReference type="InterPro" id="IPR045939">
    <property type="entry name" value="YhcR_N"/>
</dbReference>
<dbReference type="STRING" id="439292.Bsel_0991"/>
<dbReference type="GO" id="GO:0016788">
    <property type="term" value="F:hydrolase activity, acting on ester bonds"/>
    <property type="evidence" value="ECO:0007669"/>
    <property type="project" value="InterPro"/>
</dbReference>
<dbReference type="SUPFAM" id="SSF55816">
    <property type="entry name" value="5'-nucleotidase (syn. UDP-sugar hydrolase), C-terminal domain"/>
    <property type="match status" value="1"/>
</dbReference>
<dbReference type="InterPro" id="IPR008334">
    <property type="entry name" value="5'-Nucleotdase_C"/>
</dbReference>
<dbReference type="InterPro" id="IPR004843">
    <property type="entry name" value="Calcineurin-like_PHP"/>
</dbReference>
<organism evidence="4 5">
    <name type="scientific">Bacillus selenitireducens (strain ATCC 700615 / DSM 15326 / MLS10)</name>
    <dbReference type="NCBI Taxonomy" id="439292"/>
    <lineage>
        <taxon>Bacteria</taxon>
        <taxon>Bacillati</taxon>
        <taxon>Bacillota</taxon>
        <taxon>Bacilli</taxon>
        <taxon>Bacillales</taxon>
        <taxon>Bacillaceae</taxon>
        <taxon>Salisediminibacterium</taxon>
    </lineage>
</organism>
<dbReference type="PANTHER" id="PTHR42834">
    <property type="entry name" value="ENDONUCLEASE/EXONUCLEASE/PHOSPHATASE FAMILY PROTEIN (AFU_ORTHOLOGUE AFUA_3G09210)"/>
    <property type="match status" value="1"/>
</dbReference>
<dbReference type="Pfam" id="PF02872">
    <property type="entry name" value="5_nucleotid_C"/>
    <property type="match status" value="1"/>
</dbReference>
<dbReference type="PROSITE" id="PS00785">
    <property type="entry name" value="5_NUCLEOTIDASE_1"/>
    <property type="match status" value="1"/>
</dbReference>
<dbReference type="Pfam" id="PF00149">
    <property type="entry name" value="Metallophos"/>
    <property type="match status" value="1"/>
</dbReference>
<dbReference type="InterPro" id="IPR036907">
    <property type="entry name" value="5'-Nucleotdase_C_sf"/>
</dbReference>
<dbReference type="Pfam" id="PF19580">
    <property type="entry name" value="Exo_endo_phos_3"/>
    <property type="match status" value="1"/>
</dbReference>
<protein>
    <submittedName>
        <fullName evidence="4">5'-Nucleotidase domain protein</fullName>
    </submittedName>
</protein>
<evidence type="ECO:0000313" key="5">
    <source>
        <dbReference type="Proteomes" id="UP000000271"/>
    </source>
</evidence>
<dbReference type="InterPro" id="IPR032179">
    <property type="entry name" value="Cry22Aa_Ig-like"/>
</dbReference>
<dbReference type="Gene3D" id="3.90.780.10">
    <property type="entry name" value="5'-Nucleotidase, C-terminal domain"/>
    <property type="match status" value="1"/>
</dbReference>
<dbReference type="Gene3D" id="3.60.21.10">
    <property type="match status" value="1"/>
</dbReference>
<reference evidence="4" key="1">
    <citation type="submission" date="2009-10" db="EMBL/GenBank/DDBJ databases">
        <title>Complete sequence of Bacillus selenitireducens MLS10.</title>
        <authorList>
            <consortium name="US DOE Joint Genome Institute"/>
            <person name="Lucas S."/>
            <person name="Copeland A."/>
            <person name="Lapidus A."/>
            <person name="Glavina del Rio T."/>
            <person name="Dalin E."/>
            <person name="Tice H."/>
            <person name="Bruce D."/>
            <person name="Goodwin L."/>
            <person name="Pitluck S."/>
            <person name="Sims D."/>
            <person name="Brettin T."/>
            <person name="Detter J.C."/>
            <person name="Han C."/>
            <person name="Larimer F."/>
            <person name="Land M."/>
            <person name="Hauser L."/>
            <person name="Kyrpides N."/>
            <person name="Ovchinnikova G."/>
            <person name="Stolz J."/>
        </authorList>
    </citation>
    <scope>NUCLEOTIDE SEQUENCE [LARGE SCALE GENOMIC DNA]</scope>
    <source>
        <strain evidence="4">MLS10</strain>
    </source>
</reference>
<dbReference type="InterPro" id="IPR001119">
    <property type="entry name" value="SLH_dom"/>
</dbReference>
<keyword evidence="5" id="KW-1185">Reference proteome</keyword>
<dbReference type="Pfam" id="PF13290">
    <property type="entry name" value="CHB_HEX_C_1"/>
    <property type="match status" value="1"/>
</dbReference>
<dbReference type="EMBL" id="CP001791">
    <property type="protein sequence ID" value="ADH98512.1"/>
    <property type="molecule type" value="Genomic_DNA"/>
</dbReference>
<evidence type="ECO:0000256" key="2">
    <source>
        <dbReference type="SAM" id="SignalP"/>
    </source>
</evidence>
<dbReference type="InterPro" id="IPR013783">
    <property type="entry name" value="Ig-like_fold"/>
</dbReference>
<feature type="chain" id="PRO_5003090879" evidence="2">
    <location>
        <begin position="29"/>
        <end position="1992"/>
    </location>
</feature>
<dbReference type="SUPFAM" id="SSF56219">
    <property type="entry name" value="DNase I-like"/>
    <property type="match status" value="1"/>
</dbReference>
<sequence>MQSKLGKRLTVMLSFVLAMLMFAATPMAHEHGFSDVDDDYTHAEAIRALAEEGILQGYPDGSFGIQDNMERQQVAIVLYRALGLDVPEDLDSTLERYSDVSANHPRAKEIAAVTHAGIFEGGNAGAFYPYNTITREQTASVLVRAFELPENVHGGDVEIYLDNVSDAHVQDVQTFANLGLTDRFDDYLPQNPVIRAEYASFTYRTMALDRVSVLHTNDLHGRVDQYPQMITTVNEARMTRPDSLLLDAGDIFSGTLYFNEFRGQAALHFMNMMDYDAFVFGNHEFDLGDSEAEFAHEDLANFVRGANFPSLGANMDFSAHPEFDDLTTNKDGITYEAEGGMIYDGIVTEIDGEEVGIFGINTEDTVDISSTVDVQFEDFAEASERMVSLFEADGVNKIIALTHLGFESDPSVGNDMRLAQEVEGIDIIVGGHSHDYLNEPVMVTEDADGNEIEPTVIVQAGEYGRAVGTLDVVFDDEGVIHAWKGELLDVNEREADPQAAEELIPFTEAVEELANTPAGFSVNEQLPNPRLGGDSEVSVRANETALGNLIADAYLRAGQNAYPETAIAFQNGGGIRAPLPETAEGDGPYEITVGDMITVQPFGNRLTVMDLTGEEIMEVLETSVKDFPGENGGFMQVAGMTFKFDSGQDAGERVHSVMVHEDGEYAPLDMDRTYKVATNNFTAAGGDGYDVLAQAWEETRYSIVGQTDWEILRDHALALVDEVGEVAPTIEGRITEGPAEEVDVPSIMDARDNEIGTEDVTLRGTVTAYFEQGGQTNMYVQDDSAAILVRGSGLGSMYNIGDMVEFTGEINHFRDMIQLLVDDSSLVEANHGMIEPEIVDSSFFEGDLDDVQGKLIEIQDVEVLDNPQHDDFNARDAEGDFIVLGSHSSVSENTDYDAIVGVVNYHFFDNKLMPRNDDDLIEDATVTQPARANVESGDVASGTEVVLSSATRDAEIYYTLDGSDPDENSTLYTEPIVIDEEVTLKTIAISDGLGDSVIREYQYGILPEAGELEIYDIQGAQHVSPYVDQVVRSVPGIVTHTENSGFYFQSEESDGDVNTSEGIYVYRPGHSVSEGDLVEVDGTVVEYEENGFDGNNDLTTTQISATSVSVVSEGNDLPDPVVIGIDREIPSVPVADFGNYDPENPDHFDATVNAIDFFESLEGMLVEVPGQVTVTGPQKYNELTVISEEWDLDNRTDAGGVYLEQTDLGDFAPEMVTEVLFVNVPGGTTAKTGDFFEEEITGVVGYNFGNFKIEPIDGGLPELQDGGLERRDETTIEMDEDKMSVATYNVENFSPESDAEKTARLAYSMAVELNAPDVITLVEVMDNYDTRVGPDTSASESYQVLIDAIYDEVGVEYAYAEVAPEQGQDGGIPGGNIRNGHLYRVDRVELADSSVGTFEDALEVQEDGSLNFGTGLIDPQNDAFRNSRKPVVSEFIFKGEPVFVIGNHWNSKRGDMAPYGMEQPAEQGSRVQRMEIAEVIGDFVGDLNEAHGDDGANVVVVGDFNDYPWSPPVTEMAERGDLHNAIFELPRNAQYTYNYNGYSQSLDSILVTGSLTAELEVDSMNINSDFMEVHGRASDHDPMMVQFSVPDIDPDYEIVPGPSISFDDADLNDNRRIELTVGDDFDYPAVSAEDHEGTDLEVTRSGDDVDVDQPGVYTVVYTAEDANGKTATLRLTVEVIADFDRDDMSVAEAITYNSGEATVRGYIVGSINGSPVLSADGNHSGTNILIADSADETERSNMLPVQLPQNQVRTDLNLQDNIDLLGVEVMVTGSLSAYFSQPGMRDTSDYTITGDVPEEPETDYDEMSIADFRDLNEGESGKIEGIVTTVPGSWGGDRFAIQDETGGIYVDIESHDFEMGDRVSISGDLDIFNDELQVDAKASELIEADQEVPAPRVELMSDVTKSDEGQILTFENVEITEYDVVNNFGTFEFTAVSGDDSFLIRVDNRTGVEADNFDFEEGDIIDVTGLVAEFRGTLQLKPRFADDFAAAE</sequence>
<keyword evidence="1 2" id="KW-0732">Signal</keyword>
<dbReference type="InterPro" id="IPR005135">
    <property type="entry name" value="Endo/exonuclease/phosphatase"/>
</dbReference>
<dbReference type="OrthoDB" id="9801679at2"/>